<dbReference type="InterPro" id="IPR003870">
    <property type="entry name" value="DUF222"/>
</dbReference>
<evidence type="ECO:0000259" key="2">
    <source>
        <dbReference type="SMART" id="SM00507"/>
    </source>
</evidence>
<protein>
    <recommendedName>
        <fullName evidence="2">HNH nuclease domain-containing protein</fullName>
    </recommendedName>
</protein>
<accession>A0A1E8Q408</accession>
<keyword evidence="4" id="KW-1185">Reference proteome</keyword>
<evidence type="ECO:0000313" key="3">
    <source>
        <dbReference type="EMBL" id="OFJ53358.1"/>
    </source>
</evidence>
<comment type="caution">
    <text evidence="3">The sequence shown here is derived from an EMBL/GenBank/DDBJ whole genome shotgun (WGS) entry which is preliminary data.</text>
</comment>
<name>A0A1E8Q408_9MYCO</name>
<proteinExistence type="predicted"/>
<gene>
    <name evidence="3" type="ORF">BEL07_12900</name>
</gene>
<feature type="domain" description="HNH nuclease" evidence="2">
    <location>
        <begin position="359"/>
        <end position="410"/>
    </location>
</feature>
<organism evidence="3 4">
    <name type="scientific">Mycolicibacterium grossiae</name>
    <dbReference type="NCBI Taxonomy" id="1552759"/>
    <lineage>
        <taxon>Bacteria</taxon>
        <taxon>Bacillati</taxon>
        <taxon>Actinomycetota</taxon>
        <taxon>Actinomycetes</taxon>
        <taxon>Mycobacteriales</taxon>
        <taxon>Mycobacteriaceae</taxon>
        <taxon>Mycolicibacterium</taxon>
    </lineage>
</organism>
<evidence type="ECO:0000313" key="4">
    <source>
        <dbReference type="Proteomes" id="UP000178953"/>
    </source>
</evidence>
<dbReference type="CDD" id="cd00085">
    <property type="entry name" value="HNHc"/>
    <property type="match status" value="1"/>
</dbReference>
<reference evidence="3 4" key="1">
    <citation type="submission" date="2016-09" db="EMBL/GenBank/DDBJ databases">
        <title>genome sequence of Mycobacterium sp. 739 SCH.</title>
        <authorList>
            <person name="Greninger A.L."/>
            <person name="Qin X."/>
            <person name="Jerome K."/>
            <person name="Vora S."/>
            <person name="Quinn K."/>
        </authorList>
    </citation>
    <scope>NUCLEOTIDE SEQUENCE [LARGE SCALE GENOMIC DNA]</scope>
    <source>
        <strain evidence="3 4">SCH</strain>
    </source>
</reference>
<dbReference type="Pfam" id="PF02720">
    <property type="entry name" value="DUF222"/>
    <property type="match status" value="1"/>
</dbReference>
<dbReference type="AlphaFoldDB" id="A0A1E8Q408"/>
<feature type="region of interest" description="Disordered" evidence="1">
    <location>
        <begin position="460"/>
        <end position="491"/>
    </location>
</feature>
<dbReference type="EMBL" id="MCHX01000026">
    <property type="protein sequence ID" value="OFJ53358.1"/>
    <property type="molecule type" value="Genomic_DNA"/>
</dbReference>
<evidence type="ECO:0000256" key="1">
    <source>
        <dbReference type="SAM" id="MobiDB-lite"/>
    </source>
</evidence>
<sequence>MFDDLVTATAHATGSTAVGTWARVENAACARRLSAMADMLAERYAADGSAEREQWYLDNWAAVSAHIGAAMHVTAGTASHQLIVASALRDRLPLVGEAFAEGLLTYQVVRLIVTRAGLVSDRDAQRAVDTEIAEALRHWEPMPVAKAEAAVDDIIARHDPLAVRRTQARAKGRRVEVFIDDGDGMSTVWATLFAPDAKAMDSRLDTLAHSVCENDPRTRDQRRADAFGAVARGEDRLHCGCGRDDCTAAAGPAPAGSSVVYVIVNDDTLADTGAAAAAQDAELDGVTRRHSTKPLFQMTLVEALTPPPGESAATRPGAVMGGHFLPGAVARRMARSATQRRVVHPRDRPPEPRYTPSRALADFVRCRDMTCRFPGCAVPASACDIDHTIPHPSGPTCASNLKALCRRHHLLKTFWSGTPGWREQQGPDGTVDWTAPDGATYRTAPGSRVLFPSLSVPTAPVTTSGDVPASAAAGLTMPRRARTRREERARRVEDERLANAPWVAWEVARSVPTF</sequence>
<dbReference type="InterPro" id="IPR003615">
    <property type="entry name" value="HNH_nuc"/>
</dbReference>
<dbReference type="RefSeq" id="WP_070353500.1">
    <property type="nucleotide sequence ID" value="NZ_CP043474.1"/>
</dbReference>
<dbReference type="OrthoDB" id="5242272at2"/>
<feature type="region of interest" description="Disordered" evidence="1">
    <location>
        <begin position="337"/>
        <end position="356"/>
    </location>
</feature>
<dbReference type="Proteomes" id="UP000178953">
    <property type="component" value="Unassembled WGS sequence"/>
</dbReference>
<dbReference type="SMART" id="SM00507">
    <property type="entry name" value="HNHc"/>
    <property type="match status" value="1"/>
</dbReference>